<name>A0A644XA78_9ZZZZ</name>
<accession>A0A644XA78</accession>
<dbReference type="AlphaFoldDB" id="A0A644XA78"/>
<organism evidence="1">
    <name type="scientific">bioreactor metagenome</name>
    <dbReference type="NCBI Taxonomy" id="1076179"/>
    <lineage>
        <taxon>unclassified sequences</taxon>
        <taxon>metagenomes</taxon>
        <taxon>ecological metagenomes</taxon>
    </lineage>
</organism>
<reference evidence="1" key="1">
    <citation type="submission" date="2019-08" db="EMBL/GenBank/DDBJ databases">
        <authorList>
            <person name="Kucharzyk K."/>
            <person name="Murdoch R.W."/>
            <person name="Higgins S."/>
            <person name="Loffler F."/>
        </authorList>
    </citation>
    <scope>NUCLEOTIDE SEQUENCE</scope>
</reference>
<sequence>MVGVVRSLFGVARSEEVVGSGDLLLEVAEVLGAHDEGRFLHVVRPEHSVEDILRHRRDLRLVDGGGNEPLVVEGEVAPADLACPGDDPPESGFHVVLDGGVEGAHRAVHLHRIGDDVEDGEPRLDSPGADHHRLLGAHFPSDDGLEVEHDVCRRDGGVDAEFGRGAVAALALQGEVPAVGRRHDGARAVEDRPGGGGGPAVDARHGVNSFEGSFLHHGFGAGFQAALLGGLEQEAHRARYVIPDFRQHFRRPEEHGRVGIVAAGVHDAVLLRPVGKVVVLVHGKGVHVAPEGHPLSRLSAPEVGHHAAFGAAEADLHDVASDFFQFFDYRLRCFHFLPGDFGVCMKMMPERRSVALG</sequence>
<proteinExistence type="predicted"/>
<comment type="caution">
    <text evidence="1">The sequence shown here is derived from an EMBL/GenBank/DDBJ whole genome shotgun (WGS) entry which is preliminary data.</text>
</comment>
<gene>
    <name evidence="1" type="ORF">SDC9_59460</name>
</gene>
<evidence type="ECO:0000313" key="1">
    <source>
        <dbReference type="EMBL" id="MPM13105.1"/>
    </source>
</evidence>
<protein>
    <submittedName>
        <fullName evidence="1">Uncharacterized protein</fullName>
    </submittedName>
</protein>
<dbReference type="EMBL" id="VSSQ01002068">
    <property type="protein sequence ID" value="MPM13105.1"/>
    <property type="molecule type" value="Genomic_DNA"/>
</dbReference>